<proteinExistence type="predicted"/>
<reference evidence="2 3" key="1">
    <citation type="journal article" date="2019" name="Int. J. Syst. Evol. Microbiol.">
        <title>The Global Catalogue of Microorganisms (GCM) 10K type strain sequencing project: providing services to taxonomists for standard genome sequencing and annotation.</title>
        <authorList>
            <consortium name="The Broad Institute Genomics Platform"/>
            <consortium name="The Broad Institute Genome Sequencing Center for Infectious Disease"/>
            <person name="Wu L."/>
            <person name="Ma J."/>
        </authorList>
    </citation>
    <scope>NUCLEOTIDE SEQUENCE [LARGE SCALE GENOMIC DNA]</scope>
    <source>
        <strain evidence="2 3">CGMCC 1.12543</strain>
    </source>
</reference>
<organism evidence="2 3">
    <name type="scientific">Halomarina salina</name>
    <dbReference type="NCBI Taxonomy" id="1872699"/>
    <lineage>
        <taxon>Archaea</taxon>
        <taxon>Methanobacteriati</taxon>
        <taxon>Methanobacteriota</taxon>
        <taxon>Stenosarchaea group</taxon>
        <taxon>Halobacteria</taxon>
        <taxon>Halobacteriales</taxon>
        <taxon>Natronomonadaceae</taxon>
        <taxon>Halomarina</taxon>
    </lineage>
</organism>
<dbReference type="InterPro" id="IPR051678">
    <property type="entry name" value="AGP_Transferase"/>
</dbReference>
<dbReference type="RefSeq" id="WP_247415604.1">
    <property type="nucleotide sequence ID" value="NZ_JALLGW010000001.1"/>
</dbReference>
<gene>
    <name evidence="2" type="ORF">ACFPYI_13620</name>
</gene>
<name>A0ABD5RQ08_9EURY</name>
<accession>A0ABD5RQ08</accession>
<evidence type="ECO:0000259" key="1">
    <source>
        <dbReference type="Pfam" id="PF01636"/>
    </source>
</evidence>
<feature type="domain" description="Aminoglycoside phosphotransferase" evidence="1">
    <location>
        <begin position="35"/>
        <end position="265"/>
    </location>
</feature>
<dbReference type="SUPFAM" id="SSF56112">
    <property type="entry name" value="Protein kinase-like (PK-like)"/>
    <property type="match status" value="1"/>
</dbReference>
<dbReference type="Proteomes" id="UP001596099">
    <property type="component" value="Unassembled WGS sequence"/>
</dbReference>
<dbReference type="PANTHER" id="PTHR21310">
    <property type="entry name" value="AMINOGLYCOSIDE PHOSPHOTRANSFERASE-RELATED-RELATED"/>
    <property type="match status" value="1"/>
</dbReference>
<dbReference type="Pfam" id="PF01636">
    <property type="entry name" value="APH"/>
    <property type="match status" value="1"/>
</dbReference>
<dbReference type="InterPro" id="IPR041726">
    <property type="entry name" value="ACAD10_11_N"/>
</dbReference>
<dbReference type="AlphaFoldDB" id="A0ABD5RQ08"/>
<protein>
    <submittedName>
        <fullName evidence="2">Phosphotransferase family protein</fullName>
    </submittedName>
</protein>
<sequence>MTGPETTALDTSALESYLATELGVDVAGTETLSDGLNLVVAVATADDPRAYVVRRPNKLRESGLFVAIEQEYAVLERLDGTAVPTPSPVAFCDDEPVLGGAFVVTTYAEGVPFPRGTDLPERYRTPSARRRIGEQLVDTLATIHSLDTDPFDDVCERLTPQDQISRAVERLDVATTVTGREYDRLRDVADWLGANVPEPPTTTLVHGDYRAGNVLFAGDDPELTAVLDWETAMLGDPFTELGYFLLDYRDESDSALPLGDIEAHSSDEAALEDVRQMNERGLSPYTADPGSPSREDLVARYEANTGITFEHERFYRAKAAFVLATVWADLDRHRVESGGAPTRNPYVDYMAVVAQHIAEDGDDR</sequence>
<dbReference type="InterPro" id="IPR011009">
    <property type="entry name" value="Kinase-like_dom_sf"/>
</dbReference>
<keyword evidence="3" id="KW-1185">Reference proteome</keyword>
<dbReference type="InterPro" id="IPR002575">
    <property type="entry name" value="Aminoglycoside_PTrfase"/>
</dbReference>
<dbReference type="EMBL" id="JBHSQH010000001">
    <property type="protein sequence ID" value="MFC5972374.1"/>
    <property type="molecule type" value="Genomic_DNA"/>
</dbReference>
<evidence type="ECO:0000313" key="2">
    <source>
        <dbReference type="EMBL" id="MFC5972374.1"/>
    </source>
</evidence>
<comment type="caution">
    <text evidence="2">The sequence shown here is derived from an EMBL/GenBank/DDBJ whole genome shotgun (WGS) entry which is preliminary data.</text>
</comment>
<dbReference type="Gene3D" id="3.90.1200.10">
    <property type="match status" value="1"/>
</dbReference>
<dbReference type="Gene3D" id="3.30.200.20">
    <property type="entry name" value="Phosphorylase Kinase, domain 1"/>
    <property type="match status" value="1"/>
</dbReference>
<evidence type="ECO:0000313" key="3">
    <source>
        <dbReference type="Proteomes" id="UP001596099"/>
    </source>
</evidence>
<dbReference type="PANTHER" id="PTHR21310:SF40">
    <property type="entry name" value="AMINOGLYCOSIDE PHOSPHOTRANSFERASE DOMAIN-CONTAINING PROTEIN-RELATED"/>
    <property type="match status" value="1"/>
</dbReference>
<dbReference type="CDD" id="cd05154">
    <property type="entry name" value="ACAD10_11_N-like"/>
    <property type="match status" value="1"/>
</dbReference>